<evidence type="ECO:0000259" key="2">
    <source>
        <dbReference type="Pfam" id="PF01757"/>
    </source>
</evidence>
<dbReference type="GeneID" id="95580893"/>
<feature type="transmembrane region" description="Helical" evidence="1">
    <location>
        <begin position="7"/>
        <end position="25"/>
    </location>
</feature>
<feature type="transmembrane region" description="Helical" evidence="1">
    <location>
        <begin position="168"/>
        <end position="190"/>
    </location>
</feature>
<dbReference type="Proteomes" id="UP000288028">
    <property type="component" value="Unassembled WGS sequence"/>
</dbReference>
<evidence type="ECO:0000313" key="4">
    <source>
        <dbReference type="Proteomes" id="UP000288028"/>
    </source>
</evidence>
<keyword evidence="1" id="KW-0472">Membrane</keyword>
<sequence length="324" mass="38062">MEKRENNIDVFKGMAIFFVVLGHISNVPKDVFIYVYSFHVPLFFFCSGYLMYFTRERIMSFQYTKNLFKKVMIPFYLAYLISYFVTLIFEPEKRSYSFLVSFFKGGLLGSHWMDVNNFPFWFLPLFFISVLTFKYLSTFSLKTIMVIGGICFIVSPYAYLLLKNPEENIVWSINVLFPAIFFMIFGFFMNHFKAMEWFNHQMSFFISMICGAAGLVIAFHFPSEILYVENHWYLIGAVLAIIFFIWLNKDNQNSIIRFLGKNSMIILVIHKIINFILVELGFDKFLTSLKLSGIIFAATFSIVIIFLSLLPVLIRTLITRRRAL</sequence>
<keyword evidence="1" id="KW-1133">Transmembrane helix</keyword>
<keyword evidence="4" id="KW-1185">Reference proteome</keyword>
<name>A0A430AUC6_9ENTE</name>
<dbReference type="OrthoDB" id="6623990at2"/>
<feature type="transmembrane region" description="Helical" evidence="1">
    <location>
        <begin position="143"/>
        <end position="162"/>
    </location>
</feature>
<dbReference type="EMBL" id="NGKB01000013">
    <property type="protein sequence ID" value="RSU11654.1"/>
    <property type="molecule type" value="Genomic_DNA"/>
</dbReference>
<dbReference type="Pfam" id="PF01757">
    <property type="entry name" value="Acyl_transf_3"/>
    <property type="match status" value="1"/>
</dbReference>
<feature type="transmembrane region" description="Helical" evidence="1">
    <location>
        <begin position="202"/>
        <end position="219"/>
    </location>
</feature>
<dbReference type="PANTHER" id="PTHR37312">
    <property type="entry name" value="MEMBRANE-BOUND ACYLTRANSFERASE YKRP-RELATED"/>
    <property type="match status" value="1"/>
</dbReference>
<gene>
    <name evidence="3" type="ORF">CBF28_11880</name>
</gene>
<feature type="domain" description="Acyltransferase 3" evidence="2">
    <location>
        <begin position="6"/>
        <end position="309"/>
    </location>
</feature>
<dbReference type="InterPro" id="IPR052734">
    <property type="entry name" value="Nod_factor_acetyltransferase"/>
</dbReference>
<organism evidence="3 4">
    <name type="scientific">Vagococcus carniphilus</name>
    <dbReference type="NCBI Taxonomy" id="218144"/>
    <lineage>
        <taxon>Bacteria</taxon>
        <taxon>Bacillati</taxon>
        <taxon>Bacillota</taxon>
        <taxon>Bacilli</taxon>
        <taxon>Lactobacillales</taxon>
        <taxon>Enterococcaceae</taxon>
        <taxon>Vagococcus</taxon>
    </lineage>
</organism>
<feature type="transmembrane region" description="Helical" evidence="1">
    <location>
        <begin position="259"/>
        <end position="282"/>
    </location>
</feature>
<comment type="caution">
    <text evidence="3">The sequence shown here is derived from an EMBL/GenBank/DDBJ whole genome shotgun (WGS) entry which is preliminary data.</text>
</comment>
<dbReference type="RefSeq" id="WP_126795548.1">
    <property type="nucleotide sequence ID" value="NZ_CP060720.1"/>
</dbReference>
<dbReference type="AlphaFoldDB" id="A0A430AUC6"/>
<feature type="transmembrane region" description="Helical" evidence="1">
    <location>
        <begin position="118"/>
        <end position="136"/>
    </location>
</feature>
<dbReference type="InterPro" id="IPR002656">
    <property type="entry name" value="Acyl_transf_3_dom"/>
</dbReference>
<feature type="transmembrane region" description="Helical" evidence="1">
    <location>
        <begin position="294"/>
        <end position="314"/>
    </location>
</feature>
<reference evidence="3 4" key="1">
    <citation type="submission" date="2017-05" db="EMBL/GenBank/DDBJ databases">
        <title>Vagococcus spp. assemblies.</title>
        <authorList>
            <person name="Gulvik C.A."/>
        </authorList>
    </citation>
    <scope>NUCLEOTIDE SEQUENCE [LARGE SCALE GENOMIC DNA]</scope>
    <source>
        <strain evidence="3 4">SS1714</strain>
    </source>
</reference>
<feature type="transmembrane region" description="Helical" evidence="1">
    <location>
        <begin position="73"/>
        <end position="89"/>
    </location>
</feature>
<dbReference type="GO" id="GO:0016747">
    <property type="term" value="F:acyltransferase activity, transferring groups other than amino-acyl groups"/>
    <property type="evidence" value="ECO:0007669"/>
    <property type="project" value="InterPro"/>
</dbReference>
<evidence type="ECO:0000256" key="1">
    <source>
        <dbReference type="SAM" id="Phobius"/>
    </source>
</evidence>
<evidence type="ECO:0000313" key="3">
    <source>
        <dbReference type="EMBL" id="RSU11654.1"/>
    </source>
</evidence>
<protein>
    <recommendedName>
        <fullName evidence="2">Acyltransferase 3 domain-containing protein</fullName>
    </recommendedName>
</protein>
<proteinExistence type="predicted"/>
<keyword evidence="1" id="KW-0812">Transmembrane</keyword>
<accession>A0A430AUC6</accession>
<dbReference type="PANTHER" id="PTHR37312:SF1">
    <property type="entry name" value="MEMBRANE-BOUND ACYLTRANSFERASE YKRP-RELATED"/>
    <property type="match status" value="1"/>
</dbReference>
<feature type="transmembrane region" description="Helical" evidence="1">
    <location>
        <begin position="31"/>
        <end position="52"/>
    </location>
</feature>
<feature type="transmembrane region" description="Helical" evidence="1">
    <location>
        <begin position="231"/>
        <end position="247"/>
    </location>
</feature>